<dbReference type="AlphaFoldDB" id="A0A9D9E1Y2"/>
<dbReference type="PANTHER" id="PTHR43823">
    <property type="entry name" value="SPORULATION PROTEIN YKVU"/>
    <property type="match status" value="1"/>
</dbReference>
<dbReference type="Proteomes" id="UP000823615">
    <property type="component" value="Unassembled WGS sequence"/>
</dbReference>
<comment type="caution">
    <text evidence="7">The sequence shown here is derived from an EMBL/GenBank/DDBJ whole genome shotgun (WGS) entry which is preliminary data.</text>
</comment>
<evidence type="ECO:0000256" key="1">
    <source>
        <dbReference type="ARBA" id="ARBA00004651"/>
    </source>
</evidence>
<dbReference type="GO" id="GO:0015297">
    <property type="term" value="F:antiporter activity"/>
    <property type="evidence" value="ECO:0007669"/>
    <property type="project" value="InterPro"/>
</dbReference>
<evidence type="ECO:0000313" key="7">
    <source>
        <dbReference type="EMBL" id="MBO8436965.1"/>
    </source>
</evidence>
<comment type="subcellular location">
    <subcellularLocation>
        <location evidence="1">Cell membrane</location>
        <topology evidence="1">Multi-pass membrane protein</topology>
    </subcellularLocation>
</comment>
<evidence type="ECO:0000256" key="5">
    <source>
        <dbReference type="ARBA" id="ARBA00023136"/>
    </source>
</evidence>
<feature type="transmembrane region" description="Helical" evidence="6">
    <location>
        <begin position="21"/>
        <end position="39"/>
    </location>
</feature>
<feature type="transmembrane region" description="Helical" evidence="6">
    <location>
        <begin position="276"/>
        <end position="301"/>
    </location>
</feature>
<protein>
    <submittedName>
        <fullName evidence="7">Polysaccharide biosynthesis C-terminal domain-containing protein</fullName>
    </submittedName>
</protein>
<keyword evidence="5 6" id="KW-0472">Membrane</keyword>
<accession>A0A9D9E1Y2</accession>
<gene>
    <name evidence="7" type="ORF">IAA97_08310</name>
</gene>
<dbReference type="EMBL" id="JADIMT010000094">
    <property type="protein sequence ID" value="MBO8436965.1"/>
    <property type="molecule type" value="Genomic_DNA"/>
</dbReference>
<dbReference type="InterPro" id="IPR051327">
    <property type="entry name" value="MATE_MepA_subfamily"/>
</dbReference>
<dbReference type="InterPro" id="IPR002528">
    <property type="entry name" value="MATE_fam"/>
</dbReference>
<evidence type="ECO:0000313" key="8">
    <source>
        <dbReference type="Proteomes" id="UP000823615"/>
    </source>
</evidence>
<dbReference type="GO" id="GO:0042910">
    <property type="term" value="F:xenobiotic transmembrane transporter activity"/>
    <property type="evidence" value="ECO:0007669"/>
    <property type="project" value="InterPro"/>
</dbReference>
<proteinExistence type="predicted"/>
<reference evidence="7" key="2">
    <citation type="journal article" date="2021" name="PeerJ">
        <title>Extensive microbial diversity within the chicken gut microbiome revealed by metagenomics and culture.</title>
        <authorList>
            <person name="Gilroy R."/>
            <person name="Ravi A."/>
            <person name="Getino M."/>
            <person name="Pursley I."/>
            <person name="Horton D.L."/>
            <person name="Alikhan N.F."/>
            <person name="Baker D."/>
            <person name="Gharbi K."/>
            <person name="Hall N."/>
            <person name="Watson M."/>
            <person name="Adriaenssens E.M."/>
            <person name="Foster-Nyarko E."/>
            <person name="Jarju S."/>
            <person name="Secka A."/>
            <person name="Antonio M."/>
            <person name="Oren A."/>
            <person name="Chaudhuri R.R."/>
            <person name="La Ragione R."/>
            <person name="Hildebrand F."/>
            <person name="Pallen M.J."/>
        </authorList>
    </citation>
    <scope>NUCLEOTIDE SEQUENCE</scope>
    <source>
        <strain evidence="7">7293</strain>
    </source>
</reference>
<keyword evidence="3 6" id="KW-0812">Transmembrane</keyword>
<reference evidence="7" key="1">
    <citation type="submission" date="2020-10" db="EMBL/GenBank/DDBJ databases">
        <authorList>
            <person name="Gilroy R."/>
        </authorList>
    </citation>
    <scope>NUCLEOTIDE SEQUENCE</scope>
    <source>
        <strain evidence="7">7293</strain>
    </source>
</reference>
<evidence type="ECO:0000256" key="4">
    <source>
        <dbReference type="ARBA" id="ARBA00022989"/>
    </source>
</evidence>
<feature type="transmembrane region" description="Helical" evidence="6">
    <location>
        <begin position="322"/>
        <end position="342"/>
    </location>
</feature>
<feature type="transmembrane region" description="Helical" evidence="6">
    <location>
        <begin position="159"/>
        <end position="184"/>
    </location>
</feature>
<evidence type="ECO:0000256" key="6">
    <source>
        <dbReference type="SAM" id="Phobius"/>
    </source>
</evidence>
<feature type="transmembrane region" description="Helical" evidence="6">
    <location>
        <begin position="59"/>
        <end position="81"/>
    </location>
</feature>
<feature type="transmembrane region" description="Helical" evidence="6">
    <location>
        <begin position="117"/>
        <end position="138"/>
    </location>
</feature>
<keyword evidence="2" id="KW-1003">Cell membrane</keyword>
<organism evidence="7 8">
    <name type="scientific">Candidatus Ornithospirochaeta stercoripullorum</name>
    <dbReference type="NCBI Taxonomy" id="2840899"/>
    <lineage>
        <taxon>Bacteria</taxon>
        <taxon>Pseudomonadati</taxon>
        <taxon>Spirochaetota</taxon>
        <taxon>Spirochaetia</taxon>
        <taxon>Spirochaetales</taxon>
        <taxon>Spirochaetaceae</taxon>
        <taxon>Spirochaetaceae incertae sedis</taxon>
        <taxon>Candidatus Ornithospirochaeta</taxon>
    </lineage>
</organism>
<feature type="transmembrane region" description="Helical" evidence="6">
    <location>
        <begin position="204"/>
        <end position="225"/>
    </location>
</feature>
<dbReference type="Pfam" id="PF01554">
    <property type="entry name" value="MatE"/>
    <property type="match status" value="2"/>
</dbReference>
<evidence type="ECO:0000256" key="3">
    <source>
        <dbReference type="ARBA" id="ARBA00022692"/>
    </source>
</evidence>
<feature type="transmembrane region" description="Helical" evidence="6">
    <location>
        <begin position="246"/>
        <end position="270"/>
    </location>
</feature>
<dbReference type="PANTHER" id="PTHR43823:SF3">
    <property type="entry name" value="MULTIDRUG EXPORT PROTEIN MEPA"/>
    <property type="match status" value="1"/>
</dbReference>
<name>A0A9D9E1Y2_9SPIO</name>
<evidence type="ECO:0000256" key="2">
    <source>
        <dbReference type="ARBA" id="ARBA00022475"/>
    </source>
</evidence>
<keyword evidence="4 6" id="KW-1133">Transmembrane helix</keyword>
<sequence length="377" mass="41151">MAMREGHGDHVIAERILTTGFYLLLIASAILTPLFFIFRDPLLLTFGASSITLPYASEYLGWYVLGTPFALLSTGLNSFVINQGMSKKGMISVVAGAVLNIVLDPVFIFLFDMGVKGAAIATVISQAGSMLITIFALRSKNTAIKLRFQGFMPNQIGRIIKFGLSSFIIISTDSLLLIVLNAMLQKFGGPGWGDTLITCSTIVQSYHILVTYPMGGMTAGCQGLVSYNYGAGLTDRVRKSINNLQILITAYTVVMFIFTIFGSELFASLFTSDGQILSLSAHFMFIFECMIIPLSFQYINVDMMTALGQIHISLPLSLTRKITFFIASIALPMLFGAEAAFFSEPVSDIISCVAGTIIMRLQLGPILQKRIKEGFHI</sequence>
<dbReference type="GO" id="GO:0005886">
    <property type="term" value="C:plasma membrane"/>
    <property type="evidence" value="ECO:0007669"/>
    <property type="project" value="UniProtKB-SubCell"/>
</dbReference>
<feature type="transmembrane region" description="Helical" evidence="6">
    <location>
        <begin position="93"/>
        <end position="111"/>
    </location>
</feature>